<keyword evidence="1" id="KW-0677">Repeat</keyword>
<accession>A0A8X8WH86</accession>
<keyword evidence="2" id="KW-0611">Plant defense</keyword>
<dbReference type="AlphaFoldDB" id="A0A8X8WH86"/>
<comment type="caution">
    <text evidence="6">The sequence shown here is derived from an EMBL/GenBank/DDBJ whole genome shotgun (WGS) entry which is preliminary data.</text>
</comment>
<dbReference type="Pfam" id="PF23598">
    <property type="entry name" value="LRR_14"/>
    <property type="match status" value="1"/>
</dbReference>
<evidence type="ECO:0000256" key="3">
    <source>
        <dbReference type="SAM" id="Coils"/>
    </source>
</evidence>
<feature type="compositionally biased region" description="Basic and acidic residues" evidence="4">
    <location>
        <begin position="665"/>
        <end position="693"/>
    </location>
</feature>
<feature type="region of interest" description="Disordered" evidence="4">
    <location>
        <begin position="655"/>
        <end position="709"/>
    </location>
</feature>
<dbReference type="PANTHER" id="PTHR47186:SF54">
    <property type="entry name" value="DISEASE RESISTANCE RPP13-LIKE PROTEIN 4"/>
    <property type="match status" value="1"/>
</dbReference>
<reference evidence="6" key="2">
    <citation type="submission" date="2020-08" db="EMBL/GenBank/DDBJ databases">
        <title>Plant Genome Project.</title>
        <authorList>
            <person name="Zhang R.-G."/>
        </authorList>
    </citation>
    <scope>NUCLEOTIDE SEQUENCE</scope>
    <source>
        <strain evidence="6">Huo1</strain>
        <tissue evidence="6">Leaf</tissue>
    </source>
</reference>
<feature type="domain" description="Disease resistance R13L4/SHOC-2-like LRR" evidence="5">
    <location>
        <begin position="374"/>
        <end position="580"/>
    </location>
</feature>
<reference evidence="6" key="1">
    <citation type="submission" date="2018-01" db="EMBL/GenBank/DDBJ databases">
        <authorList>
            <person name="Mao J.F."/>
        </authorList>
    </citation>
    <scope>NUCLEOTIDE SEQUENCE</scope>
    <source>
        <strain evidence="6">Huo1</strain>
        <tissue evidence="6">Leaf</tissue>
    </source>
</reference>
<dbReference type="PANTHER" id="PTHR47186">
    <property type="entry name" value="LEUCINE-RICH REPEAT-CONTAINING PROTEIN 57"/>
    <property type="match status" value="1"/>
</dbReference>
<dbReference type="EMBL" id="PNBA02000017">
    <property type="protein sequence ID" value="KAG6393999.1"/>
    <property type="molecule type" value="Genomic_DNA"/>
</dbReference>
<dbReference type="Gene3D" id="3.80.10.10">
    <property type="entry name" value="Ribonuclease Inhibitor"/>
    <property type="match status" value="1"/>
</dbReference>
<feature type="compositionally biased region" description="Polar residues" evidence="4">
    <location>
        <begin position="40"/>
        <end position="54"/>
    </location>
</feature>
<protein>
    <recommendedName>
        <fullName evidence="5">Disease resistance R13L4/SHOC-2-like LRR domain-containing protein</fullName>
    </recommendedName>
</protein>
<keyword evidence="7" id="KW-1185">Reference proteome</keyword>
<feature type="compositionally biased region" description="Polar residues" evidence="4">
    <location>
        <begin position="1"/>
        <end position="17"/>
    </location>
</feature>
<dbReference type="GO" id="GO:0006952">
    <property type="term" value="P:defense response"/>
    <property type="evidence" value="ECO:0007669"/>
    <property type="project" value="UniProtKB-KW"/>
</dbReference>
<dbReference type="InterPro" id="IPR055414">
    <property type="entry name" value="LRR_R13L4/SHOC2-like"/>
</dbReference>
<feature type="region of interest" description="Disordered" evidence="4">
    <location>
        <begin position="1"/>
        <end position="59"/>
    </location>
</feature>
<keyword evidence="3" id="KW-0175">Coiled coil</keyword>
<evidence type="ECO:0000259" key="5">
    <source>
        <dbReference type="Pfam" id="PF23598"/>
    </source>
</evidence>
<dbReference type="SUPFAM" id="SSF52047">
    <property type="entry name" value="RNI-like"/>
    <property type="match status" value="1"/>
</dbReference>
<proteinExistence type="predicted"/>
<sequence length="709" mass="81467">MSTDGNPNTEHAQSPRQTCPVKLSGWKRARNLLGLKGRTTKQPTESESQTQPANDPSPRLLELIKGDLREMHKEAKDLNSYNKRLNDDLETLESVFQAIKMGDDETLKKKGLEETLKKFRNELMKVKLTIPSNIGAHKGKQLKQQFIMERISGEKPKKIPLLHRSPLFEMSKEFKDFEDCYYKLGERLKLCLLCLSIFPQGAVIKKRLMLQWWVVEGFAEDEDVAEDYLKELMDKGFLIEAAPGDNSCRLHPFHRSVLVELAERARVFNFGKEGGPTQSFKQTFQACLSGSGLISYEDFKKKHDASKEKHEDGKPDPIKVVDDLIKELENLHLLMNVDEHIIEFIDEWFEKMKNLNILYLGRWKAMMSHHIEVEDPKFFKKLGSLKYVKFLSLQGVSNIIALHKSILELTNLEVLDLRACANLESIPERIEKLKKLKQLDMSECYLLAKMPKGLSSLKYLKVLKGFFVSENKEGYSKGCKIGDLQELKSLEKLCIYTDWKDFPKEEHVAEMEKLEPLKKLTITWGVGTNTGGDSKPGEEAGSAKLPPNLEKLDLKCFPREETPNWLKVKNLKKLKSLYIRGGKFRDLGQYQRFDNGGVTEEWKEVKRLRLKYLGEIEMEWRQLQQLFPKLEYLEKVRCPSLTLFPCDAKGVWNRRADTRPPSQDLTKKDTSDGRAEPAKEEAAAGPEAKEEGQKAQGQRRPGCQDRICC</sequence>
<evidence type="ECO:0000256" key="1">
    <source>
        <dbReference type="ARBA" id="ARBA00022737"/>
    </source>
</evidence>
<evidence type="ECO:0000313" key="7">
    <source>
        <dbReference type="Proteomes" id="UP000298416"/>
    </source>
</evidence>
<feature type="coiled-coil region" evidence="3">
    <location>
        <begin position="68"/>
        <end position="129"/>
    </location>
</feature>
<dbReference type="Proteomes" id="UP000298416">
    <property type="component" value="Unassembled WGS sequence"/>
</dbReference>
<dbReference type="InterPro" id="IPR036388">
    <property type="entry name" value="WH-like_DNA-bd_sf"/>
</dbReference>
<name>A0A8X8WH86_SALSN</name>
<evidence type="ECO:0000256" key="4">
    <source>
        <dbReference type="SAM" id="MobiDB-lite"/>
    </source>
</evidence>
<gene>
    <name evidence="6" type="ORF">SASPL_144575</name>
</gene>
<organism evidence="6">
    <name type="scientific">Salvia splendens</name>
    <name type="common">Scarlet sage</name>
    <dbReference type="NCBI Taxonomy" id="180675"/>
    <lineage>
        <taxon>Eukaryota</taxon>
        <taxon>Viridiplantae</taxon>
        <taxon>Streptophyta</taxon>
        <taxon>Embryophyta</taxon>
        <taxon>Tracheophyta</taxon>
        <taxon>Spermatophyta</taxon>
        <taxon>Magnoliopsida</taxon>
        <taxon>eudicotyledons</taxon>
        <taxon>Gunneridae</taxon>
        <taxon>Pentapetalae</taxon>
        <taxon>asterids</taxon>
        <taxon>lamiids</taxon>
        <taxon>Lamiales</taxon>
        <taxon>Lamiaceae</taxon>
        <taxon>Nepetoideae</taxon>
        <taxon>Mentheae</taxon>
        <taxon>Salviinae</taxon>
        <taxon>Salvia</taxon>
        <taxon>Salvia subgen. Calosphace</taxon>
        <taxon>core Calosphace</taxon>
    </lineage>
</organism>
<evidence type="ECO:0000256" key="2">
    <source>
        <dbReference type="ARBA" id="ARBA00022821"/>
    </source>
</evidence>
<dbReference type="Gene3D" id="1.10.10.10">
    <property type="entry name" value="Winged helix-like DNA-binding domain superfamily/Winged helix DNA-binding domain"/>
    <property type="match status" value="1"/>
</dbReference>
<dbReference type="InterPro" id="IPR032675">
    <property type="entry name" value="LRR_dom_sf"/>
</dbReference>
<evidence type="ECO:0000313" key="6">
    <source>
        <dbReference type="EMBL" id="KAG6393999.1"/>
    </source>
</evidence>